<dbReference type="EMBL" id="CP104395">
    <property type="protein sequence ID" value="WEL19840.1"/>
    <property type="molecule type" value="Genomic_DNA"/>
</dbReference>
<dbReference type="GeneID" id="90590270"/>
<gene>
    <name evidence="1" type="ORF">SVXNc_0833</name>
</gene>
<dbReference type="Proteomes" id="UP001218034">
    <property type="component" value="Chromosome"/>
</dbReference>
<accession>A0ABY8CH58</accession>
<evidence type="ECO:0000313" key="2">
    <source>
        <dbReference type="Proteomes" id="UP001218034"/>
    </source>
</evidence>
<evidence type="ECO:0000313" key="1">
    <source>
        <dbReference type="EMBL" id="WEL19840.1"/>
    </source>
</evidence>
<protein>
    <submittedName>
        <fullName evidence="1">Uncharacterized protein</fullName>
    </submittedName>
</protein>
<keyword evidence="2" id="KW-1185">Reference proteome</keyword>
<organism evidence="1 2">
    <name type="scientific">Candidatus Nanohalococcus occultus</name>
    <dbReference type="NCBI Taxonomy" id="2978047"/>
    <lineage>
        <taxon>Archaea</taxon>
        <taxon>Candidatus Nanohalarchaeota</taxon>
        <taxon>Candidatus Nanohalarchaeota incertae sedis</taxon>
        <taxon>Candidatus Nanohalococcus</taxon>
    </lineage>
</organism>
<reference evidence="1 2" key="1">
    <citation type="submission" date="2022-09" db="EMBL/GenBank/DDBJ databases">
        <title>Xylan utilization by haloarchaea-nanohaloarchaea associations.</title>
        <authorList>
            <person name="Yakimov M."/>
        </authorList>
    </citation>
    <scope>NUCLEOTIDE SEQUENCE [LARGE SCALE GENOMIC DNA]</scope>
    <source>
        <strain evidence="1 2">SVXNc</strain>
    </source>
</reference>
<dbReference type="RefSeq" id="WP_347721672.1">
    <property type="nucleotide sequence ID" value="NZ_CP104395.1"/>
</dbReference>
<proteinExistence type="predicted"/>
<name>A0ABY8CH58_9ARCH</name>
<sequence>MKGQFMMISAVIAGLITISAASTIATATASSFEPDQDSSRIYQIKSEAEEFDFSKQDDREAFREMVRMYKGLRVDTRYGSVNDCMNATVSSSNGEYELTCLKGR</sequence>